<dbReference type="PANTHER" id="PTHR30387:SF2">
    <property type="entry name" value="MANNONATE DEHYDRATASE"/>
    <property type="match status" value="1"/>
</dbReference>
<keyword evidence="7 9" id="KW-0464">Manganese</keyword>
<dbReference type="GO" id="GO:0008927">
    <property type="term" value="F:mannonate dehydratase activity"/>
    <property type="evidence" value="ECO:0007669"/>
    <property type="project" value="UniProtKB-EC"/>
</dbReference>
<evidence type="ECO:0000256" key="9">
    <source>
        <dbReference type="HAMAP-Rule" id="MF_00106"/>
    </source>
</evidence>
<dbReference type="NCBIfam" id="NF003027">
    <property type="entry name" value="PRK03906.1"/>
    <property type="match status" value="1"/>
</dbReference>
<dbReference type="Proteomes" id="UP001176806">
    <property type="component" value="Unassembled WGS sequence"/>
</dbReference>
<dbReference type="RefSeq" id="WP_303300540.1">
    <property type="nucleotide sequence ID" value="NZ_BAABDA010000042.1"/>
</dbReference>
<comment type="function">
    <text evidence="2 9">Catalyzes the dehydration of D-mannonate.</text>
</comment>
<comment type="pathway">
    <text evidence="3 9">Carbohydrate metabolism; pentose and glucuronate interconversion.</text>
</comment>
<evidence type="ECO:0000256" key="8">
    <source>
        <dbReference type="ARBA" id="ARBA00023239"/>
    </source>
</evidence>
<dbReference type="PIRSF" id="PIRSF016049">
    <property type="entry name" value="Man_dehyd"/>
    <property type="match status" value="1"/>
</dbReference>
<comment type="caution">
    <text evidence="10">The sequence shown here is derived from an EMBL/GenBank/DDBJ whole genome shotgun (WGS) entry which is preliminary data.</text>
</comment>
<evidence type="ECO:0000256" key="5">
    <source>
        <dbReference type="ARBA" id="ARBA00012927"/>
    </source>
</evidence>
<gene>
    <name evidence="9 10" type="primary">uxuA</name>
    <name evidence="10" type="ORF">Q4Q40_04580</name>
</gene>
<name>A0ABT8WJW6_9FLAO</name>
<evidence type="ECO:0000313" key="11">
    <source>
        <dbReference type="Proteomes" id="UP001176806"/>
    </source>
</evidence>
<dbReference type="HAMAP" id="MF_00106">
    <property type="entry name" value="UxuA"/>
    <property type="match status" value="1"/>
</dbReference>
<comment type="similarity">
    <text evidence="4 9">Belongs to the mannonate dehydratase family.</text>
</comment>
<dbReference type="NCBIfam" id="TIGR00695">
    <property type="entry name" value="uxuA"/>
    <property type="match status" value="1"/>
</dbReference>
<dbReference type="Pfam" id="PF03786">
    <property type="entry name" value="UxuA"/>
    <property type="match status" value="1"/>
</dbReference>
<keyword evidence="6 9" id="KW-0408">Iron</keyword>
<evidence type="ECO:0000256" key="6">
    <source>
        <dbReference type="ARBA" id="ARBA00023004"/>
    </source>
</evidence>
<evidence type="ECO:0000256" key="7">
    <source>
        <dbReference type="ARBA" id="ARBA00023211"/>
    </source>
</evidence>
<accession>A0ABT8WJW6</accession>
<evidence type="ECO:0000256" key="3">
    <source>
        <dbReference type="ARBA" id="ARBA00004892"/>
    </source>
</evidence>
<evidence type="ECO:0000256" key="2">
    <source>
        <dbReference type="ARBA" id="ARBA00002713"/>
    </source>
</evidence>
<keyword evidence="8 9" id="KW-0456">Lyase</keyword>
<dbReference type="Gene3D" id="3.20.20.150">
    <property type="entry name" value="Divalent-metal-dependent TIM barrel enzymes"/>
    <property type="match status" value="1"/>
</dbReference>
<dbReference type="EC" id="4.2.1.8" evidence="5 9"/>
<dbReference type="SUPFAM" id="SSF51658">
    <property type="entry name" value="Xylose isomerase-like"/>
    <property type="match status" value="1"/>
</dbReference>
<organism evidence="10 11">
    <name type="scientific">Flavivirga jejuensis</name>
    <dbReference type="NCBI Taxonomy" id="870487"/>
    <lineage>
        <taxon>Bacteria</taxon>
        <taxon>Pseudomonadati</taxon>
        <taxon>Bacteroidota</taxon>
        <taxon>Flavobacteriia</taxon>
        <taxon>Flavobacteriales</taxon>
        <taxon>Flavobacteriaceae</taxon>
        <taxon>Flavivirga</taxon>
    </lineage>
</organism>
<evidence type="ECO:0000313" key="10">
    <source>
        <dbReference type="EMBL" id="MDO5973453.1"/>
    </source>
</evidence>
<comment type="cofactor">
    <cofactor evidence="9">
        <name>Fe(2+)</name>
        <dbReference type="ChEBI" id="CHEBI:29033"/>
    </cofactor>
    <cofactor evidence="9">
        <name>Mn(2+)</name>
        <dbReference type="ChEBI" id="CHEBI:29035"/>
    </cofactor>
</comment>
<comment type="catalytic activity">
    <reaction evidence="1 9">
        <text>D-mannonate = 2-dehydro-3-deoxy-D-gluconate + H2O</text>
        <dbReference type="Rhea" id="RHEA:20097"/>
        <dbReference type="ChEBI" id="CHEBI:15377"/>
        <dbReference type="ChEBI" id="CHEBI:17767"/>
        <dbReference type="ChEBI" id="CHEBI:57990"/>
        <dbReference type="EC" id="4.2.1.8"/>
    </reaction>
</comment>
<evidence type="ECO:0000256" key="4">
    <source>
        <dbReference type="ARBA" id="ARBA00007389"/>
    </source>
</evidence>
<evidence type="ECO:0000256" key="1">
    <source>
        <dbReference type="ARBA" id="ARBA00001794"/>
    </source>
</evidence>
<keyword evidence="11" id="KW-1185">Reference proteome</keyword>
<protein>
    <recommendedName>
        <fullName evidence="5 9">Mannonate dehydratase</fullName>
        <ecNumber evidence="5 9">4.2.1.8</ecNumber>
    </recommendedName>
    <alternativeName>
        <fullName evidence="9">D-mannonate hydro-lyase</fullName>
    </alternativeName>
</protein>
<sequence length="391" mass="44014">MEQTWRWYGPNDPVKLSDIKQAGATGIVSALHQIPNGQVWEIDAIKERKTIIENAGLTWSVVESIPVHETIKTRSGNFQTYIENYKKSIENLAACGIHIVCYNFMPVLDWTRTSLDYEVEDGSKALRFDVVAFAAFELYLLKRPGAENSYSEEQKMEAMAYIENLSEAEKQQLVNNIIAGLPGAEEGYTLEQFQEVLNTYNAIDATKLRENLVAFLKEIIPVAAQENVLMCIHPDDPPFPILGLPRVVSTEADYAYLFEQVPNISNGITYCTGSLGVRADNDLVQIFKRFADRVHFLHLRSTKRDAKGNFYEANHLDGDVDMYSVVKEVLIEQKRRAAVGRKDALIPVRPDHGHQMLDDLHKKTNPGYSGIGRLRGLAELRGLELGISKSL</sequence>
<proteinExistence type="inferred from homology"/>
<dbReference type="EMBL" id="JAUOEL010000001">
    <property type="protein sequence ID" value="MDO5973453.1"/>
    <property type="molecule type" value="Genomic_DNA"/>
</dbReference>
<dbReference type="InterPro" id="IPR004628">
    <property type="entry name" value="Man_deHydtase"/>
</dbReference>
<dbReference type="PANTHER" id="PTHR30387">
    <property type="entry name" value="MANNONATE DEHYDRATASE"/>
    <property type="match status" value="1"/>
</dbReference>
<dbReference type="InterPro" id="IPR036237">
    <property type="entry name" value="Xyl_isomerase-like_sf"/>
</dbReference>
<reference evidence="10" key="1">
    <citation type="submission" date="2023-07" db="EMBL/GenBank/DDBJ databases">
        <title>Two novel species in the genus Flavivirga.</title>
        <authorList>
            <person name="Kwon K."/>
        </authorList>
    </citation>
    <scope>NUCLEOTIDE SEQUENCE</scope>
    <source>
        <strain evidence="10">KACC 14158</strain>
    </source>
</reference>